<protein>
    <submittedName>
        <fullName evidence="2">Uncharacterized protein</fullName>
    </submittedName>
</protein>
<sequence>MPLTTTPTTPTVCLSGVETLTCQTQNVASRVQQSQEPEPVVMRQNRARTNHSRSWMRAVTRTEASAAPRQGVPEQREPQRLTGHLPGGAPGSWATAGVAARRVRSGQRTRCLRCSPSERR</sequence>
<evidence type="ECO:0000256" key="1">
    <source>
        <dbReference type="SAM" id="MobiDB-lite"/>
    </source>
</evidence>
<evidence type="ECO:0000313" key="2">
    <source>
        <dbReference type="EMBL" id="KJE88808.1"/>
    </source>
</evidence>
<dbReference type="EMBL" id="KE346360">
    <property type="protein sequence ID" value="KJE88808.1"/>
    <property type="molecule type" value="Genomic_DNA"/>
</dbReference>
<feature type="region of interest" description="Disordered" evidence="1">
    <location>
        <begin position="29"/>
        <end position="120"/>
    </location>
</feature>
<dbReference type="InParanoid" id="A0A0D2WIF7"/>
<accession>A0A0D2WIF7</accession>
<gene>
    <name evidence="2" type="ORF">CAOG_009305</name>
</gene>
<organism evidence="2 3">
    <name type="scientific">Capsaspora owczarzaki (strain ATCC 30864)</name>
    <dbReference type="NCBI Taxonomy" id="595528"/>
    <lineage>
        <taxon>Eukaryota</taxon>
        <taxon>Filasterea</taxon>
        <taxon>Capsaspora</taxon>
    </lineage>
</organism>
<dbReference type="Proteomes" id="UP000008743">
    <property type="component" value="Unassembled WGS sequence"/>
</dbReference>
<reference evidence="3" key="1">
    <citation type="submission" date="2011-02" db="EMBL/GenBank/DDBJ databases">
        <title>The Genome Sequence of Capsaspora owczarzaki ATCC 30864.</title>
        <authorList>
            <person name="Russ C."/>
            <person name="Cuomo C."/>
            <person name="Burger G."/>
            <person name="Gray M.W."/>
            <person name="Holland P.W.H."/>
            <person name="King N."/>
            <person name="Lang F.B.F."/>
            <person name="Roger A.J."/>
            <person name="Ruiz-Trillo I."/>
            <person name="Young S.K."/>
            <person name="Zeng Q."/>
            <person name="Gargeya S."/>
            <person name="Alvarado L."/>
            <person name="Berlin A."/>
            <person name="Chapman S.B."/>
            <person name="Chen Z."/>
            <person name="Freedman E."/>
            <person name="Gellesch M."/>
            <person name="Goldberg J."/>
            <person name="Griggs A."/>
            <person name="Gujja S."/>
            <person name="Heilman E."/>
            <person name="Heiman D."/>
            <person name="Howarth C."/>
            <person name="Mehta T."/>
            <person name="Neiman D."/>
            <person name="Pearson M."/>
            <person name="Roberts A."/>
            <person name="Saif S."/>
            <person name="Shea T."/>
            <person name="Shenoy N."/>
            <person name="Sisk P."/>
            <person name="Stolte C."/>
            <person name="Sykes S."/>
            <person name="White J."/>
            <person name="Yandava C."/>
            <person name="Haas B."/>
            <person name="Nusbaum C."/>
            <person name="Birren B."/>
        </authorList>
    </citation>
    <scope>NUCLEOTIDE SEQUENCE</scope>
    <source>
        <strain evidence="3">ATCC 30864</strain>
    </source>
</reference>
<dbReference type="AlphaFoldDB" id="A0A0D2WIF7"/>
<keyword evidence="3" id="KW-1185">Reference proteome</keyword>
<proteinExistence type="predicted"/>
<evidence type="ECO:0000313" key="3">
    <source>
        <dbReference type="Proteomes" id="UP000008743"/>
    </source>
</evidence>
<feature type="compositionally biased region" description="Basic residues" evidence="1">
    <location>
        <begin position="101"/>
        <end position="111"/>
    </location>
</feature>
<name>A0A0D2WIF7_CAPO3</name>